<keyword evidence="1" id="KW-0812">Transmembrane</keyword>
<dbReference type="GO" id="GO:0005737">
    <property type="term" value="C:cytoplasm"/>
    <property type="evidence" value="ECO:0007669"/>
    <property type="project" value="TreeGrafter"/>
</dbReference>
<keyword evidence="1" id="KW-1133">Transmembrane helix</keyword>
<dbReference type="Pfam" id="PF00462">
    <property type="entry name" value="Glutaredoxin"/>
    <property type="match status" value="1"/>
</dbReference>
<feature type="transmembrane region" description="Helical" evidence="1">
    <location>
        <begin position="36"/>
        <end position="52"/>
    </location>
</feature>
<dbReference type="GeneID" id="37013802"/>
<evidence type="ECO:0000256" key="1">
    <source>
        <dbReference type="SAM" id="Phobius"/>
    </source>
</evidence>
<dbReference type="Proteomes" id="UP000245942">
    <property type="component" value="Unassembled WGS sequence"/>
</dbReference>
<accession>A0A316U9A9</accession>
<dbReference type="CDD" id="cd03419">
    <property type="entry name" value="GRX_GRXh_1_2_like"/>
    <property type="match status" value="1"/>
</dbReference>
<gene>
    <name evidence="3" type="ORF">BCV69DRAFT_281689</name>
</gene>
<dbReference type="PANTHER" id="PTHR45694">
    <property type="entry name" value="GLUTAREDOXIN 2"/>
    <property type="match status" value="1"/>
</dbReference>
<reference evidence="3 4" key="1">
    <citation type="journal article" date="2018" name="Mol. Biol. Evol.">
        <title>Broad Genomic Sampling Reveals a Smut Pathogenic Ancestry of the Fungal Clade Ustilaginomycotina.</title>
        <authorList>
            <person name="Kijpornyongpan T."/>
            <person name="Mondo S.J."/>
            <person name="Barry K."/>
            <person name="Sandor L."/>
            <person name="Lee J."/>
            <person name="Lipzen A."/>
            <person name="Pangilinan J."/>
            <person name="LaButti K."/>
            <person name="Hainaut M."/>
            <person name="Henrissat B."/>
            <person name="Grigoriev I.V."/>
            <person name="Spatafora J.W."/>
            <person name="Aime M.C."/>
        </authorList>
    </citation>
    <scope>NUCLEOTIDE SEQUENCE [LARGE SCALE GENOMIC DNA]</scope>
    <source>
        <strain evidence="3 4">MCA 4718</strain>
    </source>
</reference>
<dbReference type="Gene3D" id="3.40.30.10">
    <property type="entry name" value="Glutaredoxin"/>
    <property type="match status" value="1"/>
</dbReference>
<dbReference type="STRING" id="1684307.A0A316U9A9"/>
<dbReference type="RefSeq" id="XP_025348922.1">
    <property type="nucleotide sequence ID" value="XM_025492068.1"/>
</dbReference>
<protein>
    <submittedName>
        <fullName evidence="3">Glutaredoxin-domain-containing protein</fullName>
    </submittedName>
</protein>
<dbReference type="InterPro" id="IPR036249">
    <property type="entry name" value="Thioredoxin-like_sf"/>
</dbReference>
<evidence type="ECO:0000313" key="4">
    <source>
        <dbReference type="Proteomes" id="UP000245942"/>
    </source>
</evidence>
<dbReference type="SUPFAM" id="SSF52833">
    <property type="entry name" value="Thioredoxin-like"/>
    <property type="match status" value="1"/>
</dbReference>
<dbReference type="AlphaFoldDB" id="A0A316U9A9"/>
<dbReference type="GO" id="GO:0005634">
    <property type="term" value="C:nucleus"/>
    <property type="evidence" value="ECO:0007669"/>
    <property type="project" value="TreeGrafter"/>
</dbReference>
<keyword evidence="4" id="KW-1185">Reference proteome</keyword>
<dbReference type="OrthoDB" id="423313at2759"/>
<dbReference type="EMBL" id="KZ819324">
    <property type="protein sequence ID" value="PWN21762.1"/>
    <property type="molecule type" value="Genomic_DNA"/>
</dbReference>
<dbReference type="GO" id="GO:0034599">
    <property type="term" value="P:cellular response to oxidative stress"/>
    <property type="evidence" value="ECO:0007669"/>
    <property type="project" value="TreeGrafter"/>
</dbReference>
<dbReference type="PRINTS" id="PR00160">
    <property type="entry name" value="GLUTAREDOXIN"/>
</dbReference>
<dbReference type="InterPro" id="IPR002109">
    <property type="entry name" value="Glutaredoxin"/>
</dbReference>
<feature type="domain" description="Glutaredoxin" evidence="2">
    <location>
        <begin position="241"/>
        <end position="302"/>
    </location>
</feature>
<dbReference type="PROSITE" id="PS51354">
    <property type="entry name" value="GLUTAREDOXIN_2"/>
    <property type="match status" value="1"/>
</dbReference>
<evidence type="ECO:0000259" key="2">
    <source>
        <dbReference type="Pfam" id="PF00462"/>
    </source>
</evidence>
<name>A0A316U9A9_9BASI</name>
<dbReference type="GO" id="GO:0015038">
    <property type="term" value="F:glutathione disulfide oxidoreductase activity"/>
    <property type="evidence" value="ECO:0007669"/>
    <property type="project" value="TreeGrafter"/>
</dbReference>
<dbReference type="PANTHER" id="PTHR45694:SF18">
    <property type="entry name" value="GLUTAREDOXIN-1-RELATED"/>
    <property type="match status" value="1"/>
</dbReference>
<evidence type="ECO:0000313" key="3">
    <source>
        <dbReference type="EMBL" id="PWN21762.1"/>
    </source>
</evidence>
<keyword evidence="1" id="KW-0472">Membrane</keyword>
<sequence length="328" mass="34900">MPKVSIDLERGASKGLHGNYNSAPLPLPAFRRRKRFLVLLLLVTLGLIALWHREAIPGASSGIRWVKDSMKTNGAPEEEAASRAGAGEVGGGNVPVVDNAVAAVKSASAPVSAGTSAAVAAAVHVSKPTTGQGTEAFRKLAAEQGYTPAETDRLAALAAPKVLTGPPTSEEKMLLLMQALTNYRYSVPEDGWKSQLMPASPGEFASRLAEVQGAEGIDDVKLYKDDRTRWNVMHREQHPLVVFSKSYCPYSKKAKSLLTSLGAHYTVYEVDQRPHDASSLQEALAAISGHRTFPAVFARGRLLGGSDELARLNKLNVLRGVLSGAGAL</sequence>
<dbReference type="InterPro" id="IPR014025">
    <property type="entry name" value="Glutaredoxin_subgr"/>
</dbReference>
<organism evidence="3 4">
    <name type="scientific">Pseudomicrostroma glucosiphilum</name>
    <dbReference type="NCBI Taxonomy" id="1684307"/>
    <lineage>
        <taxon>Eukaryota</taxon>
        <taxon>Fungi</taxon>
        <taxon>Dikarya</taxon>
        <taxon>Basidiomycota</taxon>
        <taxon>Ustilaginomycotina</taxon>
        <taxon>Exobasidiomycetes</taxon>
        <taxon>Microstromatales</taxon>
        <taxon>Microstromatales incertae sedis</taxon>
        <taxon>Pseudomicrostroma</taxon>
    </lineage>
</organism>
<proteinExistence type="predicted"/>